<reference evidence="9 10" key="1">
    <citation type="journal article" date="2018" name="Elife">
        <title>Discovery and characterization of a prevalent human gut bacterial enzyme sufficient for the inactivation of a family of plant toxins.</title>
        <authorList>
            <person name="Koppel N."/>
            <person name="Bisanz J.E."/>
            <person name="Pandelia M.E."/>
            <person name="Turnbaugh P.J."/>
            <person name="Balskus E.P."/>
        </authorList>
    </citation>
    <scope>NUCLEOTIDE SEQUENCE [LARGE SCALE GENOMIC DNA]</scope>
    <source>
        <strain evidence="9 10">OB21 GAM31</strain>
    </source>
</reference>
<dbReference type="InterPro" id="IPR036259">
    <property type="entry name" value="MFS_trans_sf"/>
</dbReference>
<dbReference type="SUPFAM" id="SSF103473">
    <property type="entry name" value="MFS general substrate transporter"/>
    <property type="match status" value="1"/>
</dbReference>
<protein>
    <submittedName>
        <fullName evidence="9">MFS transporter</fullName>
    </submittedName>
</protein>
<evidence type="ECO:0000256" key="4">
    <source>
        <dbReference type="ARBA" id="ARBA00022692"/>
    </source>
</evidence>
<accession>A0A369LFC7</accession>
<feature type="transmembrane region" description="Helical" evidence="7">
    <location>
        <begin position="252"/>
        <end position="277"/>
    </location>
</feature>
<dbReference type="NCBIfam" id="TIGR00711">
    <property type="entry name" value="efflux_EmrB"/>
    <property type="match status" value="1"/>
</dbReference>
<feature type="transmembrane region" description="Helical" evidence="7">
    <location>
        <begin position="34"/>
        <end position="53"/>
    </location>
</feature>
<dbReference type="Gene3D" id="1.20.1720.10">
    <property type="entry name" value="Multidrug resistance protein D"/>
    <property type="match status" value="1"/>
</dbReference>
<dbReference type="PROSITE" id="PS50850">
    <property type="entry name" value="MFS"/>
    <property type="match status" value="1"/>
</dbReference>
<feature type="transmembrane region" description="Helical" evidence="7">
    <location>
        <begin position="154"/>
        <end position="174"/>
    </location>
</feature>
<dbReference type="EMBL" id="PPTO01000010">
    <property type="protein sequence ID" value="RDB58020.1"/>
    <property type="molecule type" value="Genomic_DNA"/>
</dbReference>
<keyword evidence="4 7" id="KW-0812">Transmembrane</keyword>
<evidence type="ECO:0000256" key="1">
    <source>
        <dbReference type="ARBA" id="ARBA00004651"/>
    </source>
</evidence>
<gene>
    <name evidence="9" type="ORF">C1881_06870</name>
</gene>
<feature type="transmembrane region" description="Helical" evidence="7">
    <location>
        <begin position="389"/>
        <end position="412"/>
    </location>
</feature>
<evidence type="ECO:0000256" key="7">
    <source>
        <dbReference type="SAM" id="Phobius"/>
    </source>
</evidence>
<feature type="domain" description="Major facilitator superfamily (MFS) profile" evidence="8">
    <location>
        <begin position="1"/>
        <end position="451"/>
    </location>
</feature>
<dbReference type="PANTHER" id="PTHR42718">
    <property type="entry name" value="MAJOR FACILITATOR SUPERFAMILY MULTIDRUG TRANSPORTER MFSC"/>
    <property type="match status" value="1"/>
</dbReference>
<comment type="caution">
    <text evidence="9">The sequence shown here is derived from an EMBL/GenBank/DDBJ whole genome shotgun (WGS) entry which is preliminary data.</text>
</comment>
<feature type="transmembrane region" description="Helical" evidence="7">
    <location>
        <begin position="424"/>
        <end position="446"/>
    </location>
</feature>
<feature type="transmembrane region" description="Helical" evidence="7">
    <location>
        <begin position="98"/>
        <end position="115"/>
    </location>
</feature>
<dbReference type="AlphaFoldDB" id="A0A369LFC7"/>
<evidence type="ECO:0000256" key="3">
    <source>
        <dbReference type="ARBA" id="ARBA00022475"/>
    </source>
</evidence>
<feature type="transmembrane region" description="Helical" evidence="7">
    <location>
        <begin position="212"/>
        <end position="231"/>
    </location>
</feature>
<evidence type="ECO:0000256" key="2">
    <source>
        <dbReference type="ARBA" id="ARBA00022448"/>
    </source>
</evidence>
<dbReference type="PRINTS" id="PR01036">
    <property type="entry name" value="TCRTETB"/>
</dbReference>
<feature type="transmembrane region" description="Helical" evidence="7">
    <location>
        <begin position="122"/>
        <end position="148"/>
    </location>
</feature>
<evidence type="ECO:0000256" key="5">
    <source>
        <dbReference type="ARBA" id="ARBA00022989"/>
    </source>
</evidence>
<evidence type="ECO:0000313" key="10">
    <source>
        <dbReference type="Proteomes" id="UP000253975"/>
    </source>
</evidence>
<sequence length="476" mass="49659">MGLYLGGFTGMFSETCLNIALPQLGVAFGVDTAITQWLVVGYMLVIGLVMPFASILMKWFSVRKLTLFSLGMFIAGSLVSGCAPTFEVLLFGRLVQGIGTGLVLPMMFSMVLEVFPPCKIGAAMGVTALIIMFAPAIGPTLSGILLGIFSWRAIFFSFVVVLAVGVAFASKFLVNPYELTRPSVDALSCVLSCIGFGGLVLGVGLASSYGWASAQVLAPLACGIVALVWYARRQLMIDVPIINVRIFGIRGFVLGGAAMMINFGITLSAMFLLPQFIQNAMGVAVAMTGIIMLPGGIVNAIVSMLAGRLYGRVGARIPARIGFALSIAGSIMLLLAMGSSTIAYVIVAHIVLMIGVPLAMSPCQTSALNSLPPQLSADGSTALNTMQQVLGAIATAVATSLLGLGQASYYAAGGTSAAEAFTAGSHWGFAFTFVLAVCGLLVAFMLKQRAEKTDVVPEMELHEMKACAPAQPAGER</sequence>
<dbReference type="Proteomes" id="UP000253975">
    <property type="component" value="Unassembled WGS sequence"/>
</dbReference>
<keyword evidence="2" id="KW-0813">Transport</keyword>
<dbReference type="PANTHER" id="PTHR42718:SF43">
    <property type="entry name" value="LINCOMYCIN RESISTANCE PROTEIN LMRB"/>
    <property type="match status" value="1"/>
</dbReference>
<organism evidence="9 10">
    <name type="scientific">Slackia isoflavoniconvertens</name>
    <dbReference type="NCBI Taxonomy" id="572010"/>
    <lineage>
        <taxon>Bacteria</taxon>
        <taxon>Bacillati</taxon>
        <taxon>Actinomycetota</taxon>
        <taxon>Coriobacteriia</taxon>
        <taxon>Eggerthellales</taxon>
        <taxon>Eggerthellaceae</taxon>
        <taxon>Slackia</taxon>
    </lineage>
</organism>
<feature type="transmembrane region" description="Helical" evidence="7">
    <location>
        <begin position="186"/>
        <end position="206"/>
    </location>
</feature>
<evidence type="ECO:0000313" key="9">
    <source>
        <dbReference type="EMBL" id="RDB58020.1"/>
    </source>
</evidence>
<dbReference type="InterPro" id="IPR020846">
    <property type="entry name" value="MFS_dom"/>
</dbReference>
<feature type="transmembrane region" description="Helical" evidence="7">
    <location>
        <begin position="283"/>
        <end position="305"/>
    </location>
</feature>
<dbReference type="Pfam" id="PF07690">
    <property type="entry name" value="MFS_1"/>
    <property type="match status" value="1"/>
</dbReference>
<dbReference type="Gene3D" id="1.20.1250.20">
    <property type="entry name" value="MFS general substrate transporter like domains"/>
    <property type="match status" value="1"/>
</dbReference>
<feature type="transmembrane region" description="Helical" evidence="7">
    <location>
        <begin position="65"/>
        <end position="86"/>
    </location>
</feature>
<evidence type="ECO:0000259" key="8">
    <source>
        <dbReference type="PROSITE" id="PS50850"/>
    </source>
</evidence>
<keyword evidence="6 7" id="KW-0472">Membrane</keyword>
<dbReference type="InterPro" id="IPR011701">
    <property type="entry name" value="MFS"/>
</dbReference>
<feature type="transmembrane region" description="Helical" evidence="7">
    <location>
        <begin position="317"/>
        <end position="336"/>
    </location>
</feature>
<comment type="subcellular location">
    <subcellularLocation>
        <location evidence="1">Cell membrane</location>
        <topology evidence="1">Multi-pass membrane protein</topology>
    </subcellularLocation>
</comment>
<dbReference type="GO" id="GO:0005886">
    <property type="term" value="C:plasma membrane"/>
    <property type="evidence" value="ECO:0007669"/>
    <property type="project" value="UniProtKB-SubCell"/>
</dbReference>
<dbReference type="InterPro" id="IPR004638">
    <property type="entry name" value="EmrB-like"/>
</dbReference>
<name>A0A369LFC7_9ACTN</name>
<dbReference type="GO" id="GO:0022857">
    <property type="term" value="F:transmembrane transporter activity"/>
    <property type="evidence" value="ECO:0007669"/>
    <property type="project" value="InterPro"/>
</dbReference>
<feature type="transmembrane region" description="Helical" evidence="7">
    <location>
        <begin position="342"/>
        <end position="360"/>
    </location>
</feature>
<keyword evidence="5 7" id="KW-1133">Transmembrane helix</keyword>
<evidence type="ECO:0000256" key="6">
    <source>
        <dbReference type="ARBA" id="ARBA00023136"/>
    </source>
</evidence>
<keyword evidence="3" id="KW-1003">Cell membrane</keyword>
<proteinExistence type="predicted"/>